<accession>A0AAN7FJ56</accession>
<evidence type="ECO:0000256" key="3">
    <source>
        <dbReference type="ARBA" id="ARBA00022741"/>
    </source>
</evidence>
<dbReference type="EMBL" id="JAXUIC010000004">
    <property type="protein sequence ID" value="KAK4595087.1"/>
    <property type="molecule type" value="Genomic_DNA"/>
</dbReference>
<dbReference type="SUPFAM" id="SSF52540">
    <property type="entry name" value="P-loop containing nucleoside triphosphate hydrolases"/>
    <property type="match status" value="1"/>
</dbReference>
<dbReference type="Pfam" id="PF00931">
    <property type="entry name" value="NB-ARC"/>
    <property type="match status" value="1"/>
</dbReference>
<organism evidence="10 11">
    <name type="scientific">Quercus rubra</name>
    <name type="common">Northern red oak</name>
    <name type="synonym">Quercus borealis</name>
    <dbReference type="NCBI Taxonomy" id="3512"/>
    <lineage>
        <taxon>Eukaryota</taxon>
        <taxon>Viridiplantae</taxon>
        <taxon>Streptophyta</taxon>
        <taxon>Embryophyta</taxon>
        <taxon>Tracheophyta</taxon>
        <taxon>Spermatophyta</taxon>
        <taxon>Magnoliopsida</taxon>
        <taxon>eudicotyledons</taxon>
        <taxon>Gunneridae</taxon>
        <taxon>Pentapetalae</taxon>
        <taxon>rosids</taxon>
        <taxon>fabids</taxon>
        <taxon>Fagales</taxon>
        <taxon>Fagaceae</taxon>
        <taxon>Quercus</taxon>
    </lineage>
</organism>
<evidence type="ECO:0000256" key="1">
    <source>
        <dbReference type="ARBA" id="ARBA00022614"/>
    </source>
</evidence>
<keyword evidence="4" id="KW-0611">Plant defense</keyword>
<dbReference type="InterPro" id="IPR027417">
    <property type="entry name" value="P-loop_NTPase"/>
</dbReference>
<feature type="domain" description="NB-ARC" evidence="6">
    <location>
        <begin position="191"/>
        <end position="348"/>
    </location>
</feature>
<dbReference type="Gene3D" id="1.10.10.10">
    <property type="entry name" value="Winged helix-like DNA-binding domain superfamily/Winged helix DNA-binding domain"/>
    <property type="match status" value="1"/>
</dbReference>
<dbReference type="GO" id="GO:0043531">
    <property type="term" value="F:ADP binding"/>
    <property type="evidence" value="ECO:0007669"/>
    <property type="project" value="InterPro"/>
</dbReference>
<comment type="caution">
    <text evidence="10">The sequence shown here is derived from an EMBL/GenBank/DDBJ whole genome shotgun (WGS) entry which is preliminary data.</text>
</comment>
<keyword evidence="11" id="KW-1185">Reference proteome</keyword>
<dbReference type="Proteomes" id="UP001324115">
    <property type="component" value="Unassembled WGS sequence"/>
</dbReference>
<keyword evidence="2" id="KW-0677">Repeat</keyword>
<feature type="domain" description="Disease resistance N-terminal" evidence="7">
    <location>
        <begin position="9"/>
        <end position="102"/>
    </location>
</feature>
<keyword evidence="5" id="KW-0067">ATP-binding</keyword>
<keyword evidence="3" id="KW-0547">Nucleotide-binding</keyword>
<evidence type="ECO:0000256" key="4">
    <source>
        <dbReference type="ARBA" id="ARBA00022821"/>
    </source>
</evidence>
<dbReference type="Pfam" id="PF25019">
    <property type="entry name" value="LRR_R13L1-DRL21"/>
    <property type="match status" value="1"/>
</dbReference>
<dbReference type="FunFam" id="1.10.10.10:FF:000322">
    <property type="entry name" value="Probable disease resistance protein At1g63360"/>
    <property type="match status" value="1"/>
</dbReference>
<dbReference type="Gene3D" id="1.20.5.4130">
    <property type="match status" value="1"/>
</dbReference>
<dbReference type="PANTHER" id="PTHR36766">
    <property type="entry name" value="PLANT BROAD-SPECTRUM MILDEW RESISTANCE PROTEIN RPW8"/>
    <property type="match status" value="1"/>
</dbReference>
<evidence type="ECO:0000313" key="11">
    <source>
        <dbReference type="Proteomes" id="UP001324115"/>
    </source>
</evidence>
<evidence type="ECO:0000256" key="2">
    <source>
        <dbReference type="ARBA" id="ARBA00022737"/>
    </source>
</evidence>
<dbReference type="InterPro" id="IPR036388">
    <property type="entry name" value="WH-like_DNA-bd_sf"/>
</dbReference>
<evidence type="ECO:0000259" key="9">
    <source>
        <dbReference type="Pfam" id="PF25019"/>
    </source>
</evidence>
<protein>
    <recommendedName>
        <fullName evidence="12">Disease resistance RPP13-like protein 1</fullName>
    </recommendedName>
</protein>
<dbReference type="PANTHER" id="PTHR36766:SF40">
    <property type="entry name" value="DISEASE RESISTANCE PROTEIN RGA3"/>
    <property type="match status" value="1"/>
</dbReference>
<dbReference type="InterPro" id="IPR058922">
    <property type="entry name" value="WHD_DRP"/>
</dbReference>
<evidence type="ECO:0000259" key="7">
    <source>
        <dbReference type="Pfam" id="PF18052"/>
    </source>
</evidence>
<feature type="domain" description="Disease resistance protein winged helix" evidence="8">
    <location>
        <begin position="432"/>
        <end position="500"/>
    </location>
</feature>
<dbReference type="InterPro" id="IPR042197">
    <property type="entry name" value="Apaf_helical"/>
</dbReference>
<proteinExistence type="predicted"/>
<dbReference type="Gene3D" id="1.10.8.430">
    <property type="entry name" value="Helical domain of apoptotic protease-activating factors"/>
    <property type="match status" value="1"/>
</dbReference>
<dbReference type="InterPro" id="IPR002182">
    <property type="entry name" value="NB-ARC"/>
</dbReference>
<keyword evidence="1" id="KW-0433">Leucine-rich repeat</keyword>
<dbReference type="InterPro" id="IPR032675">
    <property type="entry name" value="LRR_dom_sf"/>
</dbReference>
<name>A0AAN7FJ56_QUERU</name>
<dbReference type="FunFam" id="3.40.50.300:FF:001091">
    <property type="entry name" value="Probable disease resistance protein At1g61300"/>
    <property type="match status" value="1"/>
</dbReference>
<dbReference type="Pfam" id="PF18052">
    <property type="entry name" value="Rx_N"/>
    <property type="match status" value="1"/>
</dbReference>
<evidence type="ECO:0000256" key="5">
    <source>
        <dbReference type="ARBA" id="ARBA00022840"/>
    </source>
</evidence>
<sequence>MAEALVGGVLSAFLKVAFDRLASREVLDFLKGRKPIDGLVQKLKIELISADAVLLDAEEKQITNPAVEEWLDELKDAVYVADDLLDEIAYEALRCNLEAESQNNISKVWNSFSVSIISFNKRIQSELEKILESLKNIIAKQNELGLKKVVGGVTLRSPRLTTSCPEKCGVFGRDIDKEAIFKYWQLDDSSSDGICVVPIVGMGGIGKTTLAQFVFNDSRVNESFDLKAWVCVSENFDSFKILKTILEEVTFSPCNIQSLNFLQTTIREALMEKKFFLVLDDVWNENYNDWDELLKVFKCGAKEIKIIVTTRSEKVASKIRTIPIHHCLKELSNDECWVLFAQHAFANRKPCEFPHLEATGKKIVEKCRGLPLVAKTIGGSLRLNQNPTHWNKILKSHIWDLPDAKNNILPALRLSYHYLPSHLKRCFAYCSIFPMDYEFDKDELILLWMAEGLLQQPKEDRNMEFEEIGEEYFNDLVSMSFFQRSSKSHFLMHDLINDLARSISGKFCFRFDNVESNEITRKTRHFSYYEVGFDTSKKFEIPYEAKGLRTFFGEDWISFKCDEYNNIGKMIGDFLQAFKSLRVLSLSSCTNILELPISVGNLKHLRYLNIQDTKIKHLPDSFCSLYNLQTLILSSYIIELPGNMSKLINMRHLDNSDTEMKEMPPQMGKMKNLRRLPIFVVSKQGGSYIRELGELRHLSGKLSVLNLENVHSIEDDPKAILEDKQDLSKLELEWKLDHETKDSVNERNVLEQLCPHTNLISLTIKNYEGTRFPNWVGDCSFSNMVSLKLYNCKFCFSLPPLGQLPALKKLKIKHFDGVFGVGGEFYGNGFSTIKPFRSLEYLSFEYMPEWQEWVIYEGEIFSCLQELCIYSCPKLSGGLPNHLPSLTKLEIRDCEKLVFSLPRAPALHELNCHGKIQLPSGHYYALLETMKICGGCDSLWSFSLDLFPKLKSIEMYDCENLESLSASEGSYLDITSLSLGIMECPNFVSFPRLTEIIIFNCKILKSLPEGMRMLLPSLVALQLYGCPELESFPQGGLPSNLVTLCIFMCDKLISHRMEWGLQGLHSLKVFKVESKCEEVESFPEEALLPPTLTTFSISSFPNLKSLNVKGFHHLNSLKSLKLWHCNKLQCLPEEGLPTSLFELQISSCPLLEEGCEKEKGKDWLKIAHIPYICIDKKIIR</sequence>
<dbReference type="Gene3D" id="3.80.10.10">
    <property type="entry name" value="Ribonuclease Inhibitor"/>
    <property type="match status" value="2"/>
</dbReference>
<dbReference type="GO" id="GO:0005524">
    <property type="term" value="F:ATP binding"/>
    <property type="evidence" value="ECO:0007669"/>
    <property type="project" value="UniProtKB-KW"/>
</dbReference>
<dbReference type="GO" id="GO:0006952">
    <property type="term" value="P:defense response"/>
    <property type="evidence" value="ECO:0007669"/>
    <property type="project" value="UniProtKB-KW"/>
</dbReference>
<dbReference type="SUPFAM" id="SSF52058">
    <property type="entry name" value="L domain-like"/>
    <property type="match status" value="2"/>
</dbReference>
<evidence type="ECO:0000259" key="8">
    <source>
        <dbReference type="Pfam" id="PF23559"/>
    </source>
</evidence>
<dbReference type="InterPro" id="IPR056789">
    <property type="entry name" value="LRR_R13L1-DRL21"/>
</dbReference>
<evidence type="ECO:0000313" key="10">
    <source>
        <dbReference type="EMBL" id="KAK4595087.1"/>
    </source>
</evidence>
<evidence type="ECO:0008006" key="12">
    <source>
        <dbReference type="Google" id="ProtNLM"/>
    </source>
</evidence>
<reference evidence="10 11" key="1">
    <citation type="journal article" date="2023" name="G3 (Bethesda)">
        <title>A haplotype-resolved chromosome-scale genome for Quercus rubra L. provides insights into the genetics of adaptive traits for red oak species.</title>
        <authorList>
            <person name="Kapoor B."/>
            <person name="Jenkins J."/>
            <person name="Schmutz J."/>
            <person name="Zhebentyayeva T."/>
            <person name="Kuelheim C."/>
            <person name="Coggeshall M."/>
            <person name="Heim C."/>
            <person name="Lasky J.R."/>
            <person name="Leites L."/>
            <person name="Islam-Faridi N."/>
            <person name="Romero-Severson J."/>
            <person name="DeLeo V.L."/>
            <person name="Lucas S.M."/>
            <person name="Lazic D."/>
            <person name="Gailing O."/>
            <person name="Carlson J."/>
            <person name="Staton M."/>
        </authorList>
    </citation>
    <scope>NUCLEOTIDE SEQUENCE [LARGE SCALE GENOMIC DNA]</scope>
    <source>
        <strain evidence="10">Pseudo-F2</strain>
    </source>
</reference>
<feature type="domain" description="R13L1/DRL21-like LRR repeat region" evidence="9">
    <location>
        <begin position="689"/>
        <end position="814"/>
    </location>
</feature>
<dbReference type="AlphaFoldDB" id="A0AAN7FJ56"/>
<dbReference type="Pfam" id="PF23559">
    <property type="entry name" value="WHD_DRP"/>
    <property type="match status" value="1"/>
</dbReference>
<dbReference type="PRINTS" id="PR00364">
    <property type="entry name" value="DISEASERSIST"/>
</dbReference>
<evidence type="ECO:0000259" key="6">
    <source>
        <dbReference type="Pfam" id="PF00931"/>
    </source>
</evidence>
<dbReference type="InterPro" id="IPR041118">
    <property type="entry name" value="Rx_N"/>
</dbReference>
<dbReference type="Gene3D" id="3.40.50.300">
    <property type="entry name" value="P-loop containing nucleotide triphosphate hydrolases"/>
    <property type="match status" value="1"/>
</dbReference>
<gene>
    <name evidence="10" type="ORF">RGQ29_018730</name>
</gene>
<dbReference type="GO" id="GO:0051707">
    <property type="term" value="P:response to other organism"/>
    <property type="evidence" value="ECO:0007669"/>
    <property type="project" value="UniProtKB-ARBA"/>
</dbReference>